<evidence type="ECO:0000259" key="2">
    <source>
        <dbReference type="Pfam" id="PF00561"/>
    </source>
</evidence>
<dbReference type="PANTHER" id="PTHR43798">
    <property type="entry name" value="MONOACYLGLYCEROL LIPASE"/>
    <property type="match status" value="1"/>
</dbReference>
<dbReference type="AlphaFoldDB" id="A0A928VN66"/>
<dbReference type="GO" id="GO:0016787">
    <property type="term" value="F:hydrolase activity"/>
    <property type="evidence" value="ECO:0007669"/>
    <property type="project" value="UniProtKB-KW"/>
</dbReference>
<dbReference type="InterPro" id="IPR029058">
    <property type="entry name" value="AB_hydrolase_fold"/>
</dbReference>
<evidence type="ECO:0000256" key="1">
    <source>
        <dbReference type="ARBA" id="ARBA00022801"/>
    </source>
</evidence>
<dbReference type="InterPro" id="IPR050266">
    <property type="entry name" value="AB_hydrolase_sf"/>
</dbReference>
<keyword evidence="1 3" id="KW-0378">Hydrolase</keyword>
<reference evidence="3" key="1">
    <citation type="submission" date="2020-10" db="EMBL/GenBank/DDBJ databases">
        <authorList>
            <person name="Castelo-Branco R."/>
            <person name="Eusebio N."/>
            <person name="Adriana R."/>
            <person name="Vieira A."/>
            <person name="Brugerolle De Fraissinette N."/>
            <person name="Rezende De Castro R."/>
            <person name="Schneider M.P."/>
            <person name="Vasconcelos V."/>
            <person name="Leao P.N."/>
        </authorList>
    </citation>
    <scope>NUCLEOTIDE SEQUENCE</scope>
    <source>
        <strain evidence="3">LEGE 11480</strain>
    </source>
</reference>
<dbReference type="Proteomes" id="UP000625316">
    <property type="component" value="Unassembled WGS sequence"/>
</dbReference>
<feature type="domain" description="AB hydrolase-1" evidence="2">
    <location>
        <begin position="36"/>
        <end position="255"/>
    </location>
</feature>
<dbReference type="SUPFAM" id="SSF53474">
    <property type="entry name" value="alpha/beta-Hydrolases"/>
    <property type="match status" value="1"/>
</dbReference>
<evidence type="ECO:0000313" key="3">
    <source>
        <dbReference type="EMBL" id="MBE9029054.1"/>
    </source>
</evidence>
<dbReference type="Gene3D" id="3.40.50.1820">
    <property type="entry name" value="alpha/beta hydrolase"/>
    <property type="match status" value="1"/>
</dbReference>
<proteinExistence type="predicted"/>
<sequence length="288" mass="33337">MTHIIEEIDIKTPDNCHIRGQFYRAPNKYAEGPTCVCIHGLGVDLNVWQFLVPQIQARGISTLCLDLRGHGMSDSSNILKLNSQQMADDISYVCQRLQLSPNYLISYSFGGNVALQILHRFQQRFAIKMLYAVVPKWTFRPQKIAQSLLLLRQTLQFLIFLGQKTGFSCSRQAQRRDHQCYAGRPDLDMVRFVAEATSISWLAFAKMLILLRLKECIGDRQWGKFSRYPIQIVGASNDQLCDHQVWWDIHHTTGWPLHWIEMQHCSLMTEEKYADKLIRILEDTGFFA</sequence>
<comment type="caution">
    <text evidence="3">The sequence shown here is derived from an EMBL/GenBank/DDBJ whole genome shotgun (WGS) entry which is preliminary data.</text>
</comment>
<evidence type="ECO:0000313" key="4">
    <source>
        <dbReference type="Proteomes" id="UP000625316"/>
    </source>
</evidence>
<name>A0A928VN66_9CYAN</name>
<gene>
    <name evidence="3" type="ORF">IQ266_04675</name>
</gene>
<dbReference type="EMBL" id="JADEXQ010000010">
    <property type="protein sequence ID" value="MBE9029054.1"/>
    <property type="molecule type" value="Genomic_DNA"/>
</dbReference>
<organism evidence="3 4">
    <name type="scientific">Romeriopsis navalis LEGE 11480</name>
    <dbReference type="NCBI Taxonomy" id="2777977"/>
    <lineage>
        <taxon>Bacteria</taxon>
        <taxon>Bacillati</taxon>
        <taxon>Cyanobacteriota</taxon>
        <taxon>Cyanophyceae</taxon>
        <taxon>Leptolyngbyales</taxon>
        <taxon>Leptolyngbyaceae</taxon>
        <taxon>Romeriopsis</taxon>
        <taxon>Romeriopsis navalis</taxon>
    </lineage>
</organism>
<dbReference type="Pfam" id="PF00561">
    <property type="entry name" value="Abhydrolase_1"/>
    <property type="match status" value="1"/>
</dbReference>
<keyword evidence="4" id="KW-1185">Reference proteome</keyword>
<protein>
    <submittedName>
        <fullName evidence="3">Alpha/beta fold hydrolase</fullName>
    </submittedName>
</protein>
<accession>A0A928VN66</accession>
<dbReference type="InterPro" id="IPR000073">
    <property type="entry name" value="AB_hydrolase_1"/>
</dbReference>
<dbReference type="GO" id="GO:0016020">
    <property type="term" value="C:membrane"/>
    <property type="evidence" value="ECO:0007669"/>
    <property type="project" value="TreeGrafter"/>
</dbReference>
<dbReference type="PANTHER" id="PTHR43798:SF31">
    <property type="entry name" value="AB HYDROLASE SUPERFAMILY PROTEIN YCLE"/>
    <property type="match status" value="1"/>
</dbReference>
<dbReference type="RefSeq" id="WP_264323875.1">
    <property type="nucleotide sequence ID" value="NZ_JADEXQ010000010.1"/>
</dbReference>